<reference evidence="1" key="1">
    <citation type="submission" date="2014-11" db="EMBL/GenBank/DDBJ databases">
        <authorList>
            <person name="Otto D Thomas"/>
            <person name="Naeem Raeece"/>
        </authorList>
    </citation>
    <scope>NUCLEOTIDE SEQUENCE</scope>
</reference>
<dbReference type="EMBL" id="CDMZ01003366">
    <property type="protein sequence ID" value="CEM46094.1"/>
    <property type="molecule type" value="Genomic_DNA"/>
</dbReference>
<proteinExistence type="predicted"/>
<dbReference type="AlphaFoldDB" id="A0A0G4HPJ7"/>
<gene>
    <name evidence="1" type="ORF">Cvel_29787</name>
</gene>
<organism evidence="1">
    <name type="scientific">Chromera velia CCMP2878</name>
    <dbReference type="NCBI Taxonomy" id="1169474"/>
    <lineage>
        <taxon>Eukaryota</taxon>
        <taxon>Sar</taxon>
        <taxon>Alveolata</taxon>
        <taxon>Colpodellida</taxon>
        <taxon>Chromeraceae</taxon>
        <taxon>Chromera</taxon>
    </lineage>
</organism>
<name>A0A0G4HPJ7_9ALVE</name>
<protein>
    <submittedName>
        <fullName evidence="1">Uncharacterized protein</fullName>
    </submittedName>
</protein>
<feature type="non-terminal residue" evidence="1">
    <location>
        <position position="99"/>
    </location>
</feature>
<evidence type="ECO:0000313" key="1">
    <source>
        <dbReference type="EMBL" id="CEM46094.1"/>
    </source>
</evidence>
<accession>A0A0G4HPJ7</accession>
<sequence length="99" mass="11860">MEWIQKEAKTLKKYMSSYVSDLLPDEYTCFGQCNKLTSYDVTRDAKEMWTFRLFCKKACQNDEVKTYQDCLDFCSELCRKNSIHEDQSLNQKWMDRSPV</sequence>